<proteinExistence type="predicted"/>
<evidence type="ECO:0000313" key="2">
    <source>
        <dbReference type="EMBL" id="PAQ08134.1"/>
    </source>
</evidence>
<evidence type="ECO:0000259" key="1">
    <source>
        <dbReference type="PROSITE" id="PS51186"/>
    </source>
</evidence>
<dbReference type="PROSITE" id="PS51186">
    <property type="entry name" value="GNAT"/>
    <property type="match status" value="1"/>
</dbReference>
<dbReference type="GO" id="GO:0016747">
    <property type="term" value="F:acyltransferase activity, transferring groups other than amino-acyl groups"/>
    <property type="evidence" value="ECO:0007669"/>
    <property type="project" value="InterPro"/>
</dbReference>
<dbReference type="InterPro" id="IPR000182">
    <property type="entry name" value="GNAT_dom"/>
</dbReference>
<dbReference type="RefSeq" id="WP_095494080.1">
    <property type="nucleotide sequence ID" value="NZ_NPKJ01000053.1"/>
</dbReference>
<dbReference type="SUPFAM" id="SSF55729">
    <property type="entry name" value="Acyl-CoA N-acyltransferases (Nat)"/>
    <property type="match status" value="1"/>
</dbReference>
<evidence type="ECO:0000313" key="3">
    <source>
        <dbReference type="Proteomes" id="UP000216442"/>
    </source>
</evidence>
<organism evidence="2 3">
    <name type="scientific">Mesorhizobium temperatum</name>
    <dbReference type="NCBI Taxonomy" id="241416"/>
    <lineage>
        <taxon>Bacteria</taxon>
        <taxon>Pseudomonadati</taxon>
        <taxon>Pseudomonadota</taxon>
        <taxon>Alphaproteobacteria</taxon>
        <taxon>Hyphomicrobiales</taxon>
        <taxon>Phyllobacteriaceae</taxon>
        <taxon>Mesorhizobium</taxon>
    </lineage>
</organism>
<sequence length="162" mass="17731">MTVQLVVKPANTFKPEERSAFVELVKQDPQVNEATLPGLVDDAHFLAFLHLDGVLVGTNAIKNNPGYWGGIEEKAGVDLPPADYFAEVGYLHVAEGNRGKKLGDLLILGTFAAVKGQGLFATIQSTNIGSRRIFERHGFTQVGKSWPSTKVKDQLNLYIRPK</sequence>
<dbReference type="EMBL" id="NPKJ01000053">
    <property type="protein sequence ID" value="PAQ08134.1"/>
    <property type="molecule type" value="Genomic_DNA"/>
</dbReference>
<accession>A0A271LJ75</accession>
<reference evidence="2 3" key="1">
    <citation type="submission" date="2017-08" db="EMBL/GenBank/DDBJ databases">
        <title>Mesorhizobium wenxinae sp. nov., a novel rhizobial species isolated from root nodules of chickpea (Cicer arietinum L.).</title>
        <authorList>
            <person name="Zhang J."/>
        </authorList>
    </citation>
    <scope>NUCLEOTIDE SEQUENCE [LARGE SCALE GENOMIC DNA]</scope>
    <source>
        <strain evidence="2 3">SDW018</strain>
    </source>
</reference>
<dbReference type="AlphaFoldDB" id="A0A271LJ75"/>
<gene>
    <name evidence="2" type="ORF">CIT26_19430</name>
</gene>
<dbReference type="OrthoDB" id="8100586at2"/>
<feature type="domain" description="N-acetyltransferase" evidence="1">
    <location>
        <begin position="5"/>
        <end position="158"/>
    </location>
</feature>
<protein>
    <recommendedName>
        <fullName evidence="1">N-acetyltransferase domain-containing protein</fullName>
    </recommendedName>
</protein>
<dbReference type="Proteomes" id="UP000216442">
    <property type="component" value="Unassembled WGS sequence"/>
</dbReference>
<dbReference type="InterPro" id="IPR016181">
    <property type="entry name" value="Acyl_CoA_acyltransferase"/>
</dbReference>
<keyword evidence="3" id="KW-1185">Reference proteome</keyword>
<dbReference type="Pfam" id="PF00583">
    <property type="entry name" value="Acetyltransf_1"/>
    <property type="match status" value="1"/>
</dbReference>
<dbReference type="Gene3D" id="3.40.630.30">
    <property type="match status" value="1"/>
</dbReference>
<name>A0A271LJ75_9HYPH</name>
<comment type="caution">
    <text evidence="2">The sequence shown here is derived from an EMBL/GenBank/DDBJ whole genome shotgun (WGS) entry which is preliminary data.</text>
</comment>